<dbReference type="AlphaFoldDB" id="A0A3L9MCU9"/>
<dbReference type="NCBIfam" id="TIGR01200">
    <property type="entry name" value="GLPGLI"/>
    <property type="match status" value="1"/>
</dbReference>
<reference evidence="1 2" key="1">
    <citation type="submission" date="2018-10" db="EMBL/GenBank/DDBJ databases">
        <authorList>
            <person name="Chen X."/>
        </authorList>
    </citation>
    <scope>NUCLEOTIDE SEQUENCE [LARGE SCALE GENOMIC DNA]</scope>
    <source>
        <strain evidence="1 2">YIM 102668</strain>
    </source>
</reference>
<sequence>MKTLLLFLVPFSVFAQDKFKAEYERRYFIKIDGNTEQHRMMEEQFSKPVYIELLGDENQCSLKEYEKVKNSQGPAVTMQVMGMEKDLETYLDFTKNESLVSKELDGKLFLISSTIPKNDWKLTRETKKINGFDVKKAILEKNVIKHEVWYSTQIKSKCGPDEAIGLPGLVLEYTRTHIEKPDNYSTYKLTNLVLDNSLKYNKPTKGKVFTEQEYKDYRAEFDKRLSESIQQGIDRE</sequence>
<gene>
    <name evidence="1" type="ORF">EAH69_06805</name>
</gene>
<name>A0A3L9MCU9_9FLAO</name>
<proteinExistence type="predicted"/>
<dbReference type="RefSeq" id="WP_121934439.1">
    <property type="nucleotide sequence ID" value="NZ_RDOJ01000007.1"/>
</dbReference>
<dbReference type="OrthoDB" id="1429333at2"/>
<dbReference type="Pfam" id="PF22252">
    <property type="entry name" value="PNGase_F-II_N"/>
    <property type="match status" value="1"/>
</dbReference>
<evidence type="ECO:0000313" key="1">
    <source>
        <dbReference type="EMBL" id="RLZ10493.1"/>
    </source>
</evidence>
<comment type="caution">
    <text evidence="1">The sequence shown here is derived from an EMBL/GenBank/DDBJ whole genome shotgun (WGS) entry which is preliminary data.</text>
</comment>
<keyword evidence="2" id="KW-1185">Reference proteome</keyword>
<organism evidence="1 2">
    <name type="scientific">Faecalibacter macacae</name>
    <dbReference type="NCBI Taxonomy" id="1859289"/>
    <lineage>
        <taxon>Bacteria</taxon>
        <taxon>Pseudomonadati</taxon>
        <taxon>Bacteroidota</taxon>
        <taxon>Flavobacteriia</taxon>
        <taxon>Flavobacteriales</taxon>
        <taxon>Weeksellaceae</taxon>
        <taxon>Faecalibacter</taxon>
    </lineage>
</organism>
<evidence type="ECO:0000313" key="2">
    <source>
        <dbReference type="Proteomes" id="UP000275348"/>
    </source>
</evidence>
<dbReference type="InterPro" id="IPR005901">
    <property type="entry name" value="GLPGLI"/>
</dbReference>
<dbReference type="EMBL" id="RDOJ01000007">
    <property type="protein sequence ID" value="RLZ10493.1"/>
    <property type="molecule type" value="Genomic_DNA"/>
</dbReference>
<protein>
    <submittedName>
        <fullName evidence="1">GLPGLI family protein</fullName>
    </submittedName>
</protein>
<dbReference type="Proteomes" id="UP000275348">
    <property type="component" value="Unassembled WGS sequence"/>
</dbReference>
<accession>A0A3L9MCU9</accession>